<feature type="compositionally biased region" description="Low complexity" evidence="2">
    <location>
        <begin position="178"/>
        <end position="189"/>
    </location>
</feature>
<evidence type="ECO:0000256" key="2">
    <source>
        <dbReference type="SAM" id="MobiDB-lite"/>
    </source>
</evidence>
<comment type="caution">
    <text evidence="3">The sequence shown here is derived from an EMBL/GenBank/DDBJ whole genome shotgun (WGS) entry which is preliminary data.</text>
</comment>
<feature type="compositionally biased region" description="Low complexity" evidence="2">
    <location>
        <begin position="112"/>
        <end position="122"/>
    </location>
</feature>
<evidence type="ECO:0000256" key="1">
    <source>
        <dbReference type="SAM" id="Coils"/>
    </source>
</evidence>
<evidence type="ECO:0000313" key="4">
    <source>
        <dbReference type="Proteomes" id="UP001222325"/>
    </source>
</evidence>
<proteinExistence type="predicted"/>
<dbReference type="EMBL" id="JARJCN010000065">
    <property type="protein sequence ID" value="KAJ7078620.1"/>
    <property type="molecule type" value="Genomic_DNA"/>
</dbReference>
<dbReference type="AlphaFoldDB" id="A0AAD6TXC7"/>
<gene>
    <name evidence="3" type="ORF">B0H15DRAFT_536099</name>
</gene>
<evidence type="ECO:0000313" key="3">
    <source>
        <dbReference type="EMBL" id="KAJ7078620.1"/>
    </source>
</evidence>
<accession>A0AAD6TXC7</accession>
<feature type="region of interest" description="Disordered" evidence="2">
    <location>
        <begin position="131"/>
        <end position="215"/>
    </location>
</feature>
<reference evidence="3" key="1">
    <citation type="submission" date="2023-03" db="EMBL/GenBank/DDBJ databases">
        <title>Massive genome expansion in bonnet fungi (Mycena s.s.) driven by repeated elements and novel gene families across ecological guilds.</title>
        <authorList>
            <consortium name="Lawrence Berkeley National Laboratory"/>
            <person name="Harder C.B."/>
            <person name="Miyauchi S."/>
            <person name="Viragh M."/>
            <person name="Kuo A."/>
            <person name="Thoen E."/>
            <person name="Andreopoulos B."/>
            <person name="Lu D."/>
            <person name="Skrede I."/>
            <person name="Drula E."/>
            <person name="Henrissat B."/>
            <person name="Morin E."/>
            <person name="Kohler A."/>
            <person name="Barry K."/>
            <person name="LaButti K."/>
            <person name="Morin E."/>
            <person name="Salamov A."/>
            <person name="Lipzen A."/>
            <person name="Mereny Z."/>
            <person name="Hegedus B."/>
            <person name="Baldrian P."/>
            <person name="Stursova M."/>
            <person name="Weitz H."/>
            <person name="Taylor A."/>
            <person name="Grigoriev I.V."/>
            <person name="Nagy L.G."/>
            <person name="Martin F."/>
            <person name="Kauserud H."/>
        </authorList>
    </citation>
    <scope>NUCLEOTIDE SEQUENCE</scope>
    <source>
        <strain evidence="3">CBHHK173m</strain>
    </source>
</reference>
<feature type="compositionally biased region" description="Acidic residues" evidence="2">
    <location>
        <begin position="131"/>
        <end position="142"/>
    </location>
</feature>
<name>A0AAD6TXC7_9AGAR</name>
<feature type="coiled-coil region" evidence="1">
    <location>
        <begin position="37"/>
        <end position="100"/>
    </location>
</feature>
<sequence length="239" mass="24805">MAATDRDPHAALLDILQDAANAAASASAVTTAQERQIAALTGEVAELTARCAQLERALREVTARAEQERRACAESGAQAAEELRAQRQAAAAELARAARTIQGLADRQHRLSSAPGPAGSASVRRKAVDIESDGDADDDDDSGAGPSKRRAVTRVGDAERTGIIAVAPSGADPPPKSPVSAASSRAPSVNPNPNPNPRYHGHHVRRGEQQAVRRRVRPAEEVSYFVRLSPGAGAGAGAL</sequence>
<protein>
    <submittedName>
        <fullName evidence="3">Uncharacterized protein</fullName>
    </submittedName>
</protein>
<keyword evidence="1" id="KW-0175">Coiled coil</keyword>
<organism evidence="3 4">
    <name type="scientific">Mycena belliarum</name>
    <dbReference type="NCBI Taxonomy" id="1033014"/>
    <lineage>
        <taxon>Eukaryota</taxon>
        <taxon>Fungi</taxon>
        <taxon>Dikarya</taxon>
        <taxon>Basidiomycota</taxon>
        <taxon>Agaricomycotina</taxon>
        <taxon>Agaricomycetes</taxon>
        <taxon>Agaricomycetidae</taxon>
        <taxon>Agaricales</taxon>
        <taxon>Marasmiineae</taxon>
        <taxon>Mycenaceae</taxon>
        <taxon>Mycena</taxon>
    </lineage>
</organism>
<keyword evidence="4" id="KW-1185">Reference proteome</keyword>
<feature type="region of interest" description="Disordered" evidence="2">
    <location>
        <begin position="106"/>
        <end position="125"/>
    </location>
</feature>
<dbReference type="Proteomes" id="UP001222325">
    <property type="component" value="Unassembled WGS sequence"/>
</dbReference>